<evidence type="ECO:0000313" key="3">
    <source>
        <dbReference type="Proteomes" id="UP000594263"/>
    </source>
</evidence>
<sequence>MAPAVGSRGSKRKSGSTNASVKEERRGCGGEAVACVSEDDCVISPIVVLKKRYDMKRYEQTEECFILDFDPDEAAADLGSVKAAAGWKVDEDVAVISEKGQVACRDYPHSRHLCLKFPFDKTLHESHCKLCYCYVCDTAAPCIYWDYPVYGHCHASENDDWKARRELTKKIANKNLN</sequence>
<dbReference type="Proteomes" id="UP000594263">
    <property type="component" value="Unplaced"/>
</dbReference>
<feature type="region of interest" description="Disordered" evidence="1">
    <location>
        <begin position="1"/>
        <end position="22"/>
    </location>
</feature>
<evidence type="ECO:0000313" key="2">
    <source>
        <dbReference type="EnsemblPlants" id="Kaladp0032s0067.1.v1.1"/>
    </source>
</evidence>
<evidence type="ECO:0000256" key="1">
    <source>
        <dbReference type="SAM" id="MobiDB-lite"/>
    </source>
</evidence>
<keyword evidence="3" id="KW-1185">Reference proteome</keyword>
<dbReference type="PANTHER" id="PTHR33443:SF30">
    <property type="entry name" value="SARCOSINE DEHYDROGENASE-2C PROTEIN"/>
    <property type="match status" value="1"/>
</dbReference>
<accession>A0A7N0TCF9</accession>
<dbReference type="EnsemblPlants" id="Kaladp0032s0067.1.v1.1">
    <property type="protein sequence ID" value="Kaladp0032s0067.1.v1.1"/>
    <property type="gene ID" value="Kaladp0032s0067.v1.1"/>
</dbReference>
<proteinExistence type="predicted"/>
<name>A0A7N0TCF9_KALFE</name>
<dbReference type="InterPro" id="IPR053234">
    <property type="entry name" value="RPM1_Interactor"/>
</dbReference>
<protein>
    <submittedName>
        <fullName evidence="2">Uncharacterized protein</fullName>
    </submittedName>
</protein>
<dbReference type="AlphaFoldDB" id="A0A7N0TCF9"/>
<dbReference type="PANTHER" id="PTHR33443">
    <property type="entry name" value="ZGC:112980"/>
    <property type="match status" value="1"/>
</dbReference>
<dbReference type="Gramene" id="Kaladp0032s0067.1.v1.1">
    <property type="protein sequence ID" value="Kaladp0032s0067.1.v1.1"/>
    <property type="gene ID" value="Kaladp0032s0067.v1.1"/>
</dbReference>
<dbReference type="OMA" id="KHPFEKT"/>
<organism evidence="2 3">
    <name type="scientific">Kalanchoe fedtschenkoi</name>
    <name type="common">Lavender scallops</name>
    <name type="synonym">South American air plant</name>
    <dbReference type="NCBI Taxonomy" id="63787"/>
    <lineage>
        <taxon>Eukaryota</taxon>
        <taxon>Viridiplantae</taxon>
        <taxon>Streptophyta</taxon>
        <taxon>Embryophyta</taxon>
        <taxon>Tracheophyta</taxon>
        <taxon>Spermatophyta</taxon>
        <taxon>Magnoliopsida</taxon>
        <taxon>eudicotyledons</taxon>
        <taxon>Gunneridae</taxon>
        <taxon>Pentapetalae</taxon>
        <taxon>Saxifragales</taxon>
        <taxon>Crassulaceae</taxon>
        <taxon>Kalanchoe</taxon>
    </lineage>
</organism>
<reference evidence="2" key="1">
    <citation type="submission" date="2021-01" db="UniProtKB">
        <authorList>
            <consortium name="EnsemblPlants"/>
        </authorList>
    </citation>
    <scope>IDENTIFICATION</scope>
</reference>